<sequence>GIEYDKTFAPVARLEAIRIFFAYAAYTGFMVYHIDVKSALLNGKISKEVYVQQPPGFESSGFSNHVCKMDKALYGLKQALIAEYNKKITFTLSSFDKPLSFNLDDFLSIIGLNYSENYAPLPPKETVDLNSLSVKVENLESSLSQRVADKIDDLVPRLVADAIEERLLELLSNTLKNLLPDLLKDSVKKALPKI</sequence>
<dbReference type="AlphaFoldDB" id="A0A699HLE0"/>
<accession>A0A699HLE0</accession>
<name>A0A699HLE0_TANCI</name>
<feature type="non-terminal residue" evidence="2">
    <location>
        <position position="1"/>
    </location>
</feature>
<evidence type="ECO:0000259" key="1">
    <source>
        <dbReference type="Pfam" id="PF07727"/>
    </source>
</evidence>
<evidence type="ECO:0000313" key="2">
    <source>
        <dbReference type="EMBL" id="GEY49523.1"/>
    </source>
</evidence>
<dbReference type="Pfam" id="PF07727">
    <property type="entry name" value="RVT_2"/>
    <property type="match status" value="1"/>
</dbReference>
<reference evidence="2" key="1">
    <citation type="journal article" date="2019" name="Sci. Rep.">
        <title>Draft genome of Tanacetum cinerariifolium, the natural source of mosquito coil.</title>
        <authorList>
            <person name="Yamashiro T."/>
            <person name="Shiraishi A."/>
            <person name="Satake H."/>
            <person name="Nakayama K."/>
        </authorList>
    </citation>
    <scope>NUCLEOTIDE SEQUENCE</scope>
</reference>
<organism evidence="2">
    <name type="scientific">Tanacetum cinerariifolium</name>
    <name type="common">Dalmatian daisy</name>
    <name type="synonym">Chrysanthemum cinerariifolium</name>
    <dbReference type="NCBI Taxonomy" id="118510"/>
    <lineage>
        <taxon>Eukaryota</taxon>
        <taxon>Viridiplantae</taxon>
        <taxon>Streptophyta</taxon>
        <taxon>Embryophyta</taxon>
        <taxon>Tracheophyta</taxon>
        <taxon>Spermatophyta</taxon>
        <taxon>Magnoliopsida</taxon>
        <taxon>eudicotyledons</taxon>
        <taxon>Gunneridae</taxon>
        <taxon>Pentapetalae</taxon>
        <taxon>asterids</taxon>
        <taxon>campanulids</taxon>
        <taxon>Asterales</taxon>
        <taxon>Asteraceae</taxon>
        <taxon>Asteroideae</taxon>
        <taxon>Anthemideae</taxon>
        <taxon>Anthemidinae</taxon>
        <taxon>Tanacetum</taxon>
    </lineage>
</organism>
<feature type="domain" description="Reverse transcriptase Ty1/copia-type" evidence="1">
    <location>
        <begin position="1"/>
        <end position="94"/>
    </location>
</feature>
<dbReference type="InterPro" id="IPR013103">
    <property type="entry name" value="RVT_2"/>
</dbReference>
<comment type="caution">
    <text evidence="2">The sequence shown here is derived from an EMBL/GenBank/DDBJ whole genome shotgun (WGS) entry which is preliminary data.</text>
</comment>
<protein>
    <submittedName>
        <fullName evidence="2">Retrovirus-related Pol polyprotein from transposon TNT 1-94</fullName>
    </submittedName>
</protein>
<dbReference type="EMBL" id="BKCJ010183360">
    <property type="protein sequence ID" value="GEY49523.1"/>
    <property type="molecule type" value="Genomic_DNA"/>
</dbReference>
<proteinExistence type="predicted"/>
<gene>
    <name evidence="2" type="ORF">Tci_421497</name>
</gene>